<keyword evidence="6" id="KW-0408">Iron</keyword>
<evidence type="ECO:0000256" key="2">
    <source>
        <dbReference type="ARBA" id="ARBA00005179"/>
    </source>
</evidence>
<evidence type="ECO:0000313" key="9">
    <source>
        <dbReference type="Proteomes" id="UP000076842"/>
    </source>
</evidence>
<protein>
    <submittedName>
        <fullName evidence="8">Cytochrome P450</fullName>
    </submittedName>
</protein>
<name>A0A165EHT7_9BASI</name>
<dbReference type="InterPro" id="IPR050121">
    <property type="entry name" value="Cytochrome_P450_monoxygenase"/>
</dbReference>
<dbReference type="PRINTS" id="PR00385">
    <property type="entry name" value="P450"/>
</dbReference>
<evidence type="ECO:0000256" key="1">
    <source>
        <dbReference type="ARBA" id="ARBA00001971"/>
    </source>
</evidence>
<dbReference type="Pfam" id="PF00067">
    <property type="entry name" value="p450"/>
    <property type="match status" value="1"/>
</dbReference>
<dbReference type="PANTHER" id="PTHR24305:SF166">
    <property type="entry name" value="CYTOCHROME P450 12A4, MITOCHONDRIAL-RELATED"/>
    <property type="match status" value="1"/>
</dbReference>
<accession>A0A165EHT7</accession>
<proteinExistence type="inferred from homology"/>
<keyword evidence="4" id="KW-0479">Metal-binding</keyword>
<gene>
    <name evidence="8" type="ORF">CALCODRAFT_519101</name>
</gene>
<dbReference type="InterPro" id="IPR036396">
    <property type="entry name" value="Cyt_P450_sf"/>
</dbReference>
<dbReference type="STRING" id="1353952.A0A165EHT7"/>
<keyword evidence="4" id="KW-0349">Heme</keyword>
<dbReference type="GO" id="GO:0005506">
    <property type="term" value="F:iron ion binding"/>
    <property type="evidence" value="ECO:0007669"/>
    <property type="project" value="InterPro"/>
</dbReference>
<evidence type="ECO:0000313" key="8">
    <source>
        <dbReference type="EMBL" id="KZT54898.1"/>
    </source>
</evidence>
<keyword evidence="7" id="KW-0503">Monooxygenase</keyword>
<evidence type="ECO:0000256" key="4">
    <source>
        <dbReference type="ARBA" id="ARBA00022617"/>
    </source>
</evidence>
<evidence type="ECO:0000256" key="5">
    <source>
        <dbReference type="ARBA" id="ARBA00023002"/>
    </source>
</evidence>
<evidence type="ECO:0000256" key="7">
    <source>
        <dbReference type="ARBA" id="ARBA00023033"/>
    </source>
</evidence>
<keyword evidence="9" id="KW-1185">Reference proteome</keyword>
<dbReference type="InParanoid" id="A0A165EHT7"/>
<dbReference type="EMBL" id="KV424005">
    <property type="protein sequence ID" value="KZT54898.1"/>
    <property type="molecule type" value="Genomic_DNA"/>
</dbReference>
<dbReference type="PANTHER" id="PTHR24305">
    <property type="entry name" value="CYTOCHROME P450"/>
    <property type="match status" value="1"/>
</dbReference>
<comment type="pathway">
    <text evidence="2">Secondary metabolite biosynthesis.</text>
</comment>
<dbReference type="InterPro" id="IPR002401">
    <property type="entry name" value="Cyt_P450_E_grp-I"/>
</dbReference>
<comment type="cofactor">
    <cofactor evidence="1">
        <name>heme</name>
        <dbReference type="ChEBI" id="CHEBI:30413"/>
    </cofactor>
</comment>
<dbReference type="InterPro" id="IPR001128">
    <property type="entry name" value="Cyt_P450"/>
</dbReference>
<dbReference type="Gene3D" id="1.10.630.10">
    <property type="entry name" value="Cytochrome P450"/>
    <property type="match status" value="1"/>
</dbReference>
<dbReference type="GO" id="GO:0004497">
    <property type="term" value="F:monooxygenase activity"/>
    <property type="evidence" value="ECO:0007669"/>
    <property type="project" value="UniProtKB-KW"/>
</dbReference>
<dbReference type="OrthoDB" id="3203564at2759"/>
<sequence length="181" mass="20229">MNAIMLYVPSWLIHVTHKLPFPAIKKFQHAKAAARKYAINMIEDEKRQISLDKYRGDNDLITVLAKASVARGKMAMDPLTDKEIHHQLTTFFMAGLETAANTVSFGFIDLAQHPAVQAKPYEEVKSILGSAEDRDLAEGFHFSVLDTMPYLIAVINETLRLHGAVHSMILMATEDNVVPLL</sequence>
<dbReference type="GO" id="GO:0016705">
    <property type="term" value="F:oxidoreductase activity, acting on paired donors, with incorporation or reduction of molecular oxygen"/>
    <property type="evidence" value="ECO:0007669"/>
    <property type="project" value="InterPro"/>
</dbReference>
<comment type="similarity">
    <text evidence="3">Belongs to the cytochrome P450 family.</text>
</comment>
<evidence type="ECO:0000256" key="6">
    <source>
        <dbReference type="ARBA" id="ARBA00023004"/>
    </source>
</evidence>
<dbReference type="SUPFAM" id="SSF48264">
    <property type="entry name" value="Cytochrome P450"/>
    <property type="match status" value="1"/>
</dbReference>
<dbReference type="GO" id="GO:0020037">
    <property type="term" value="F:heme binding"/>
    <property type="evidence" value="ECO:0007669"/>
    <property type="project" value="InterPro"/>
</dbReference>
<dbReference type="PRINTS" id="PR00463">
    <property type="entry name" value="EP450I"/>
</dbReference>
<organism evidence="8 9">
    <name type="scientific">Calocera cornea HHB12733</name>
    <dbReference type="NCBI Taxonomy" id="1353952"/>
    <lineage>
        <taxon>Eukaryota</taxon>
        <taxon>Fungi</taxon>
        <taxon>Dikarya</taxon>
        <taxon>Basidiomycota</taxon>
        <taxon>Agaricomycotina</taxon>
        <taxon>Dacrymycetes</taxon>
        <taxon>Dacrymycetales</taxon>
        <taxon>Dacrymycetaceae</taxon>
        <taxon>Calocera</taxon>
    </lineage>
</organism>
<dbReference type="AlphaFoldDB" id="A0A165EHT7"/>
<keyword evidence="5" id="KW-0560">Oxidoreductase</keyword>
<evidence type="ECO:0000256" key="3">
    <source>
        <dbReference type="ARBA" id="ARBA00010617"/>
    </source>
</evidence>
<reference evidence="8 9" key="1">
    <citation type="journal article" date="2016" name="Mol. Biol. Evol.">
        <title>Comparative Genomics of Early-Diverging Mushroom-Forming Fungi Provides Insights into the Origins of Lignocellulose Decay Capabilities.</title>
        <authorList>
            <person name="Nagy L.G."/>
            <person name="Riley R."/>
            <person name="Tritt A."/>
            <person name="Adam C."/>
            <person name="Daum C."/>
            <person name="Floudas D."/>
            <person name="Sun H."/>
            <person name="Yadav J.S."/>
            <person name="Pangilinan J."/>
            <person name="Larsson K.H."/>
            <person name="Matsuura K."/>
            <person name="Barry K."/>
            <person name="Labutti K."/>
            <person name="Kuo R."/>
            <person name="Ohm R.A."/>
            <person name="Bhattacharya S.S."/>
            <person name="Shirouzu T."/>
            <person name="Yoshinaga Y."/>
            <person name="Martin F.M."/>
            <person name="Grigoriev I.V."/>
            <person name="Hibbett D.S."/>
        </authorList>
    </citation>
    <scope>NUCLEOTIDE SEQUENCE [LARGE SCALE GENOMIC DNA]</scope>
    <source>
        <strain evidence="8 9">HHB12733</strain>
    </source>
</reference>
<dbReference type="Proteomes" id="UP000076842">
    <property type="component" value="Unassembled WGS sequence"/>
</dbReference>